<evidence type="ECO:0000256" key="1">
    <source>
        <dbReference type="SAM" id="Phobius"/>
    </source>
</evidence>
<dbReference type="OrthoDB" id="4247482at2"/>
<keyword evidence="1" id="KW-1133">Transmembrane helix</keyword>
<sequence length="228" mass="26267">MDRFRSFVRFAFGVALVGVLINLASSYIDDRYPAARELLLGVALGALVLWLLVLLTQYVFSYLVGGRYAVEALILNSRNELLLYRHPHHKVMLPPGGRVKRSEFPNFALQLRLEERLGLNPRDYRFDESFHHGIDGNTGHLGEIQRFAAPFLVQREIHRQRGFVQFHYDLIYVLRLLDDQTAFDAPKYSPVHFVDLAALREMVAQQRSFPDVLDAYRRVLATLDGTRP</sequence>
<accession>A0A5S4HK18</accession>
<dbReference type="EMBL" id="VCKZ01000041">
    <property type="protein sequence ID" value="TMR40840.1"/>
    <property type="molecule type" value="Genomic_DNA"/>
</dbReference>
<reference evidence="2 3" key="1">
    <citation type="submission" date="2019-05" db="EMBL/GenBank/DDBJ databases">
        <title>Draft genome sequence of Actinomadura geliboluensis A8036.</title>
        <authorList>
            <person name="Saricaoglu S."/>
            <person name="Isik K."/>
        </authorList>
    </citation>
    <scope>NUCLEOTIDE SEQUENCE [LARGE SCALE GENOMIC DNA]</scope>
    <source>
        <strain evidence="2 3">A8036</strain>
    </source>
</reference>
<comment type="caution">
    <text evidence="2">The sequence shown here is derived from an EMBL/GenBank/DDBJ whole genome shotgun (WGS) entry which is preliminary data.</text>
</comment>
<keyword evidence="1" id="KW-0472">Membrane</keyword>
<gene>
    <name evidence="2" type="ORF">ETD96_08760</name>
</gene>
<dbReference type="AlphaFoldDB" id="A0A5S4HK18"/>
<dbReference type="Proteomes" id="UP000305238">
    <property type="component" value="Unassembled WGS sequence"/>
</dbReference>
<dbReference type="RefSeq" id="WP_138635797.1">
    <property type="nucleotide sequence ID" value="NZ_VCKZ01000041.1"/>
</dbReference>
<evidence type="ECO:0000313" key="3">
    <source>
        <dbReference type="Proteomes" id="UP000305238"/>
    </source>
</evidence>
<name>A0A5S4HK18_9ACTN</name>
<keyword evidence="3" id="KW-1185">Reference proteome</keyword>
<keyword evidence="1" id="KW-0812">Transmembrane</keyword>
<proteinExistence type="predicted"/>
<evidence type="ECO:0000313" key="2">
    <source>
        <dbReference type="EMBL" id="TMR40840.1"/>
    </source>
</evidence>
<dbReference type="Gene3D" id="3.90.79.10">
    <property type="entry name" value="Nucleoside Triphosphate Pyrophosphohydrolase"/>
    <property type="match status" value="1"/>
</dbReference>
<dbReference type="InterPro" id="IPR015797">
    <property type="entry name" value="NUDIX_hydrolase-like_dom_sf"/>
</dbReference>
<protein>
    <submittedName>
        <fullName evidence="2">Uncharacterized protein</fullName>
    </submittedName>
</protein>
<dbReference type="SUPFAM" id="SSF55811">
    <property type="entry name" value="Nudix"/>
    <property type="match status" value="1"/>
</dbReference>
<feature type="transmembrane region" description="Helical" evidence="1">
    <location>
        <begin position="42"/>
        <end position="64"/>
    </location>
</feature>
<organism evidence="2 3">
    <name type="scientific">Actinomadura geliboluensis</name>
    <dbReference type="NCBI Taxonomy" id="882440"/>
    <lineage>
        <taxon>Bacteria</taxon>
        <taxon>Bacillati</taxon>
        <taxon>Actinomycetota</taxon>
        <taxon>Actinomycetes</taxon>
        <taxon>Streptosporangiales</taxon>
        <taxon>Thermomonosporaceae</taxon>
        <taxon>Actinomadura</taxon>
    </lineage>
</organism>